<evidence type="ECO:0000313" key="1">
    <source>
        <dbReference type="EMBL" id="SHI80181.1"/>
    </source>
</evidence>
<dbReference type="Proteomes" id="UP000184442">
    <property type="component" value="Unassembled WGS sequence"/>
</dbReference>
<sequence length="46" mass="5471">MGQIHYENIIKIYENEDLLHRMALWVKGTCFSRASRYNTRALEVSL</sequence>
<dbReference type="EMBL" id="FQZS01000008">
    <property type="protein sequence ID" value="SHI80181.1"/>
    <property type="molecule type" value="Genomic_DNA"/>
</dbReference>
<gene>
    <name evidence="1" type="ORF">SAMN02745176_01403</name>
</gene>
<name>A0A1M6E404_9FIRM</name>
<evidence type="ECO:0000313" key="2">
    <source>
        <dbReference type="Proteomes" id="UP000184442"/>
    </source>
</evidence>
<dbReference type="STRING" id="1122184.SAMN02745176_01403"/>
<organism evidence="1 2">
    <name type="scientific">Lutispora thermophila DSM 19022</name>
    <dbReference type="NCBI Taxonomy" id="1122184"/>
    <lineage>
        <taxon>Bacteria</taxon>
        <taxon>Bacillati</taxon>
        <taxon>Bacillota</taxon>
        <taxon>Clostridia</taxon>
        <taxon>Lutisporales</taxon>
        <taxon>Lutisporaceae</taxon>
        <taxon>Lutispora</taxon>
    </lineage>
</organism>
<proteinExistence type="predicted"/>
<accession>A0A1M6E404</accession>
<dbReference type="AlphaFoldDB" id="A0A1M6E404"/>
<keyword evidence="2" id="KW-1185">Reference proteome</keyword>
<protein>
    <submittedName>
        <fullName evidence="1">Uncharacterized protein</fullName>
    </submittedName>
</protein>
<reference evidence="1 2" key="1">
    <citation type="submission" date="2016-11" db="EMBL/GenBank/DDBJ databases">
        <authorList>
            <person name="Jaros S."/>
            <person name="Januszkiewicz K."/>
            <person name="Wedrychowicz H."/>
        </authorList>
    </citation>
    <scope>NUCLEOTIDE SEQUENCE [LARGE SCALE GENOMIC DNA]</scope>
    <source>
        <strain evidence="1 2">DSM 19022</strain>
    </source>
</reference>